<organism evidence="4 5">
    <name type="scientific">Vespertiliibacter pulmonis</name>
    <dbReference type="NCBI Taxonomy" id="1443036"/>
    <lineage>
        <taxon>Bacteria</taxon>
        <taxon>Pseudomonadati</taxon>
        <taxon>Pseudomonadota</taxon>
        <taxon>Gammaproteobacteria</taxon>
        <taxon>Pasteurellales</taxon>
        <taxon>Pasteurellaceae</taxon>
        <taxon>Vespertiliibacter</taxon>
    </lineage>
</organism>
<evidence type="ECO:0000256" key="2">
    <source>
        <dbReference type="ARBA" id="ARBA00022679"/>
    </source>
</evidence>
<dbReference type="RefSeq" id="WP_237306845.1">
    <property type="nucleotide sequence ID" value="NZ_CP016615.1"/>
</dbReference>
<dbReference type="InterPro" id="IPR029044">
    <property type="entry name" value="Nucleotide-diphossugar_trans"/>
</dbReference>
<accession>A0A3N4WC02</accession>
<dbReference type="GO" id="GO:0016757">
    <property type="term" value="F:glycosyltransferase activity"/>
    <property type="evidence" value="ECO:0007669"/>
    <property type="project" value="UniProtKB-KW"/>
</dbReference>
<evidence type="ECO:0000256" key="3">
    <source>
        <dbReference type="ARBA" id="ARBA00022723"/>
    </source>
</evidence>
<evidence type="ECO:0000313" key="4">
    <source>
        <dbReference type="EMBL" id="RPE83560.1"/>
    </source>
</evidence>
<keyword evidence="5" id="KW-1185">Reference proteome</keyword>
<keyword evidence="1" id="KW-0328">Glycosyltransferase</keyword>
<dbReference type="InterPro" id="IPR002495">
    <property type="entry name" value="Glyco_trans_8"/>
</dbReference>
<dbReference type="CDD" id="cd04194">
    <property type="entry name" value="GT8_A4GalT_like"/>
    <property type="match status" value="1"/>
</dbReference>
<dbReference type="AlphaFoldDB" id="A0A3N4WC02"/>
<proteinExistence type="predicted"/>
<dbReference type="GO" id="GO:0046872">
    <property type="term" value="F:metal ion binding"/>
    <property type="evidence" value="ECO:0007669"/>
    <property type="project" value="UniProtKB-KW"/>
</dbReference>
<dbReference type="Proteomes" id="UP000281691">
    <property type="component" value="Unassembled WGS sequence"/>
</dbReference>
<dbReference type="PANTHER" id="PTHR13778">
    <property type="entry name" value="GLYCOSYLTRANSFERASE 8 DOMAIN-CONTAINING PROTEIN"/>
    <property type="match status" value="1"/>
</dbReference>
<name>A0A3N4WC02_9PAST</name>
<keyword evidence="3" id="KW-0479">Metal-binding</keyword>
<keyword evidence="2 4" id="KW-0808">Transferase</keyword>
<evidence type="ECO:0000313" key="5">
    <source>
        <dbReference type="Proteomes" id="UP000281691"/>
    </source>
</evidence>
<dbReference type="SUPFAM" id="SSF53448">
    <property type="entry name" value="Nucleotide-diphospho-sugar transferases"/>
    <property type="match status" value="1"/>
</dbReference>
<protein>
    <submittedName>
        <fullName evidence="4">Lipopolysaccharide biosynthesis glycosyltransferase</fullName>
    </submittedName>
</protein>
<dbReference type="PANTHER" id="PTHR13778:SF47">
    <property type="entry name" value="LIPOPOLYSACCHARIDE 1,3-GALACTOSYLTRANSFERASE"/>
    <property type="match status" value="1"/>
</dbReference>
<gene>
    <name evidence="4" type="ORF">EDC46_1254</name>
</gene>
<comment type="caution">
    <text evidence="4">The sequence shown here is derived from an EMBL/GenBank/DDBJ whole genome shotgun (WGS) entry which is preliminary data.</text>
</comment>
<evidence type="ECO:0000256" key="1">
    <source>
        <dbReference type="ARBA" id="ARBA00022676"/>
    </source>
</evidence>
<dbReference type="InterPro" id="IPR050748">
    <property type="entry name" value="Glycosyltrans_8_dom-fam"/>
</dbReference>
<dbReference type="EMBL" id="RKQP01000003">
    <property type="protein sequence ID" value="RPE83560.1"/>
    <property type="molecule type" value="Genomic_DNA"/>
</dbReference>
<sequence length="276" mass="32941">MKKEPMIIALACDIKYSAQAITLIKSICYHKHRNVKFYLLHKDFPNEWFNVMNHYLNQLDCEIISATILHDHLQNYPTAEHITEVTYYRYYLQEIPEDRVLYLDSDIVVNGNLYDFYYQNFYDKSAVAVTDMYVNNSEHFHNIRPYFNAGVLLVNNKKWKKQNIQGSLLAYSEKFIKKVIYADQDILNIVLNNDIIVADKIYNFQAGARFGFYPQGKFELSKETEKLDQDPLIIHYTSPYKPWLISPDALFRDKYWFYFSLEWQDIIQRNLEKEGN</sequence>
<dbReference type="Pfam" id="PF01501">
    <property type="entry name" value="Glyco_transf_8"/>
    <property type="match status" value="1"/>
</dbReference>
<reference evidence="4 5" key="1">
    <citation type="submission" date="2018-11" db="EMBL/GenBank/DDBJ databases">
        <title>Genomic Encyclopedia of Type Strains, Phase IV (KMG-IV): sequencing the most valuable type-strain genomes for metagenomic binning, comparative biology and taxonomic classification.</title>
        <authorList>
            <person name="Goeker M."/>
        </authorList>
    </citation>
    <scope>NUCLEOTIDE SEQUENCE [LARGE SCALE GENOMIC DNA]</scope>
    <source>
        <strain evidence="4 5">DSM 27238</strain>
    </source>
</reference>
<dbReference type="Gene3D" id="3.90.550.10">
    <property type="entry name" value="Spore Coat Polysaccharide Biosynthesis Protein SpsA, Chain A"/>
    <property type="match status" value="1"/>
</dbReference>